<evidence type="ECO:0000256" key="5">
    <source>
        <dbReference type="ARBA" id="ARBA00022898"/>
    </source>
</evidence>
<dbReference type="PROSITE" id="PS00105">
    <property type="entry name" value="AA_TRANSFER_CLASS_1"/>
    <property type="match status" value="1"/>
</dbReference>
<dbReference type="PANTHER" id="PTHR46383:SF1">
    <property type="entry name" value="ASPARTATE AMINOTRANSFERASE"/>
    <property type="match status" value="1"/>
</dbReference>
<dbReference type="InterPro" id="IPR004839">
    <property type="entry name" value="Aminotransferase_I/II_large"/>
</dbReference>
<dbReference type="Pfam" id="PF00155">
    <property type="entry name" value="Aminotran_1_2"/>
    <property type="match status" value="1"/>
</dbReference>
<dbReference type="InterPro" id="IPR015421">
    <property type="entry name" value="PyrdxlP-dep_Trfase_major"/>
</dbReference>
<proteinExistence type="inferred from homology"/>
<evidence type="ECO:0000256" key="6">
    <source>
        <dbReference type="RuleBase" id="RU000481"/>
    </source>
</evidence>
<dbReference type="AlphaFoldDB" id="A0A1C3END7"/>
<evidence type="ECO:0000256" key="4">
    <source>
        <dbReference type="ARBA" id="ARBA00022679"/>
    </source>
</evidence>
<dbReference type="GO" id="GO:0006520">
    <property type="term" value="P:amino acid metabolic process"/>
    <property type="evidence" value="ECO:0007669"/>
    <property type="project" value="InterPro"/>
</dbReference>
<comment type="similarity">
    <text evidence="2 6">Belongs to the class-I pyridoxal-phosphate-dependent aminotransferase family.</text>
</comment>
<dbReference type="InterPro" id="IPR015422">
    <property type="entry name" value="PyrdxlP-dep_Trfase_small"/>
</dbReference>
<keyword evidence="4 6" id="KW-0808">Transferase</keyword>
<dbReference type="STRING" id="1841610.A6X21_03585"/>
<evidence type="ECO:0000256" key="2">
    <source>
        <dbReference type="ARBA" id="ARBA00007441"/>
    </source>
</evidence>
<dbReference type="Gene3D" id="3.90.1150.10">
    <property type="entry name" value="Aspartate Aminotransferase, domain 1"/>
    <property type="match status" value="1"/>
</dbReference>
<keyword evidence="5" id="KW-0663">Pyridoxal phosphate</keyword>
<dbReference type="GO" id="GO:0008483">
    <property type="term" value="F:transaminase activity"/>
    <property type="evidence" value="ECO:0007669"/>
    <property type="project" value="UniProtKB-KW"/>
</dbReference>
<comment type="cofactor">
    <cofactor evidence="1 6">
        <name>pyridoxal 5'-phosphate</name>
        <dbReference type="ChEBI" id="CHEBI:597326"/>
    </cofactor>
</comment>
<name>A0A1C3END7_9PLAN</name>
<evidence type="ECO:0000256" key="3">
    <source>
        <dbReference type="ARBA" id="ARBA00022576"/>
    </source>
</evidence>
<dbReference type="Proteomes" id="UP000094828">
    <property type="component" value="Unassembled WGS sequence"/>
</dbReference>
<dbReference type="CDD" id="cd00609">
    <property type="entry name" value="AAT_like"/>
    <property type="match status" value="1"/>
</dbReference>
<accession>A0A1C3END7</accession>
<dbReference type="OrthoDB" id="231967at2"/>
<dbReference type="InterPro" id="IPR050596">
    <property type="entry name" value="AspAT/PAT-like"/>
</dbReference>
<dbReference type="SUPFAM" id="SSF53383">
    <property type="entry name" value="PLP-dependent transferases"/>
    <property type="match status" value="1"/>
</dbReference>
<evidence type="ECO:0000256" key="1">
    <source>
        <dbReference type="ARBA" id="ARBA00001933"/>
    </source>
</evidence>
<feature type="domain" description="Aminotransferase class I/classII large" evidence="7">
    <location>
        <begin position="34"/>
        <end position="396"/>
    </location>
</feature>
<evidence type="ECO:0000313" key="8">
    <source>
        <dbReference type="EMBL" id="ODA34756.1"/>
    </source>
</evidence>
<dbReference type="FunFam" id="3.40.640.10:FF:000033">
    <property type="entry name" value="Aspartate aminotransferase"/>
    <property type="match status" value="1"/>
</dbReference>
<comment type="caution">
    <text evidence="8">The sequence shown here is derived from an EMBL/GenBank/DDBJ whole genome shotgun (WGS) entry which is preliminary data.</text>
</comment>
<dbReference type="PRINTS" id="PR00753">
    <property type="entry name" value="ACCSYNTHASE"/>
</dbReference>
<keyword evidence="9" id="KW-1185">Reference proteome</keyword>
<dbReference type="Gene3D" id="3.40.640.10">
    <property type="entry name" value="Type I PLP-dependent aspartate aminotransferase-like (Major domain)"/>
    <property type="match status" value="1"/>
</dbReference>
<evidence type="ECO:0000313" key="9">
    <source>
        <dbReference type="Proteomes" id="UP000094828"/>
    </source>
</evidence>
<evidence type="ECO:0000259" key="7">
    <source>
        <dbReference type="Pfam" id="PF00155"/>
    </source>
</evidence>
<dbReference type="InterPro" id="IPR015424">
    <property type="entry name" value="PyrdxlP-dep_Trfase"/>
</dbReference>
<dbReference type="PANTHER" id="PTHR46383">
    <property type="entry name" value="ASPARTATE AMINOTRANSFERASE"/>
    <property type="match status" value="1"/>
</dbReference>
<dbReference type="EC" id="2.6.1.-" evidence="6"/>
<dbReference type="EMBL" id="LYDR01000039">
    <property type="protein sequence ID" value="ODA34756.1"/>
    <property type="molecule type" value="Genomic_DNA"/>
</dbReference>
<protein>
    <recommendedName>
        <fullName evidence="6">Aminotransferase</fullName>
        <ecNumber evidence="6">2.6.1.-</ecNumber>
    </recommendedName>
</protein>
<dbReference type="RefSeq" id="WP_068846229.1">
    <property type="nucleotide sequence ID" value="NZ_LYDR01000039.1"/>
</dbReference>
<dbReference type="InterPro" id="IPR004838">
    <property type="entry name" value="NHTrfase_class1_PyrdxlP-BS"/>
</dbReference>
<organism evidence="8 9">
    <name type="scientific">Planctopirus hydrillae</name>
    <dbReference type="NCBI Taxonomy" id="1841610"/>
    <lineage>
        <taxon>Bacteria</taxon>
        <taxon>Pseudomonadati</taxon>
        <taxon>Planctomycetota</taxon>
        <taxon>Planctomycetia</taxon>
        <taxon>Planctomycetales</taxon>
        <taxon>Planctomycetaceae</taxon>
        <taxon>Planctopirus</taxon>
    </lineage>
</organism>
<sequence length="407" mass="43575">MPAMTLSPLVEALKPSATLAAAAKARELKNKGVKVLDFTLGEPDFNTPEHIQAAAIEAMKAGKTHYTPSGGIAELKEAVCRAYKRDYNLDYAPNQVLISNGAKHSIHNVLATLCGPGDEVIIPTPYWVSYGALVELTGAVPVLVETTEASGFVMTAAQFEAAITPRTKLLLLNNPSNPTGAAYTPAQLEALAKVAVARNIPVLSDEIYEKLIYPGSEFRSFASFGPEVKALTIIVSGVSKAYAMTGWRIGWTIGPAAIIKAMDNLQSQETSNPCSISQYAAVTALDGPQESVEAMRVVFERRREYSLSRLRPWQERFGVTCPPPGGAFYMFFNISSMLNQPLAGGKIAKDASEFCTILLEEAHVALVTGDAFGAPGFVRLSFATDDETLKQGFDAIEKFLASAGSAS</sequence>
<reference evidence="8 9" key="1">
    <citation type="submission" date="2016-05" db="EMBL/GenBank/DDBJ databases">
        <title>Genomic and physiological characterization of Planctopirus sp. isolated from fresh water lake.</title>
        <authorList>
            <person name="Subhash Y."/>
            <person name="Ramana C."/>
        </authorList>
    </citation>
    <scope>NUCLEOTIDE SEQUENCE [LARGE SCALE GENOMIC DNA]</scope>
    <source>
        <strain evidence="8 9">JC280</strain>
    </source>
</reference>
<dbReference type="GO" id="GO:0030170">
    <property type="term" value="F:pyridoxal phosphate binding"/>
    <property type="evidence" value="ECO:0007669"/>
    <property type="project" value="InterPro"/>
</dbReference>
<gene>
    <name evidence="8" type="ORF">A6X21_03585</name>
</gene>
<keyword evidence="3 6" id="KW-0032">Aminotransferase</keyword>